<dbReference type="Pfam" id="PF20097">
    <property type="entry name" value="DUF6487"/>
    <property type="match status" value="1"/>
</dbReference>
<evidence type="ECO:0000259" key="1">
    <source>
        <dbReference type="Pfam" id="PF20097"/>
    </source>
</evidence>
<accession>A0A412AT55</accession>
<dbReference type="Proteomes" id="UP000284751">
    <property type="component" value="Unassembled WGS sequence"/>
</dbReference>
<gene>
    <name evidence="2" type="ORF">DWY99_13580</name>
</gene>
<evidence type="ECO:0000313" key="3">
    <source>
        <dbReference type="Proteomes" id="UP000284751"/>
    </source>
</evidence>
<dbReference type="EMBL" id="QRTC01000083">
    <property type="protein sequence ID" value="RGQ34387.1"/>
    <property type="molecule type" value="Genomic_DNA"/>
</dbReference>
<comment type="caution">
    <text evidence="2">The sequence shown here is derived from an EMBL/GenBank/DDBJ whole genome shotgun (WGS) entry which is preliminary data.</text>
</comment>
<sequence length="79" mass="8964">MHEKEVRLMKCPECGKEMRNGYLFCSKDGAFSFANEVPGIFENARNAEGFVKITELKPSHRTRVAASICEACKTVIFKY</sequence>
<name>A0A412AT55_9FIRM</name>
<reference evidence="2 3" key="1">
    <citation type="submission" date="2018-08" db="EMBL/GenBank/DDBJ databases">
        <title>A genome reference for cultivated species of the human gut microbiota.</title>
        <authorList>
            <person name="Zou Y."/>
            <person name="Xue W."/>
            <person name="Luo G."/>
        </authorList>
    </citation>
    <scope>NUCLEOTIDE SEQUENCE [LARGE SCALE GENOMIC DNA]</scope>
    <source>
        <strain evidence="2 3">AF28-26</strain>
    </source>
</reference>
<feature type="domain" description="DUF6487" evidence="1">
    <location>
        <begin position="11"/>
        <end position="79"/>
    </location>
</feature>
<dbReference type="AlphaFoldDB" id="A0A412AT55"/>
<protein>
    <recommendedName>
        <fullName evidence="1">DUF6487 domain-containing protein</fullName>
    </recommendedName>
</protein>
<organism evidence="2 3">
    <name type="scientific">[Clostridium] leptum</name>
    <dbReference type="NCBI Taxonomy" id="1535"/>
    <lineage>
        <taxon>Bacteria</taxon>
        <taxon>Bacillati</taxon>
        <taxon>Bacillota</taxon>
        <taxon>Clostridia</taxon>
        <taxon>Eubacteriales</taxon>
        <taxon>Oscillospiraceae</taxon>
        <taxon>Oscillospiraceae incertae sedis</taxon>
    </lineage>
</organism>
<evidence type="ECO:0000313" key="2">
    <source>
        <dbReference type="EMBL" id="RGQ34387.1"/>
    </source>
</evidence>
<proteinExistence type="predicted"/>
<dbReference type="InterPro" id="IPR045504">
    <property type="entry name" value="DUF6487"/>
</dbReference>